<protein>
    <submittedName>
        <fullName evidence="2">Uncharacterized protein</fullName>
    </submittedName>
</protein>
<feature type="region of interest" description="Disordered" evidence="1">
    <location>
        <begin position="1"/>
        <end position="59"/>
    </location>
</feature>
<feature type="compositionally biased region" description="Basic residues" evidence="1">
    <location>
        <begin position="176"/>
        <end position="192"/>
    </location>
</feature>
<accession>A0A8T0W4Y8</accession>
<gene>
    <name evidence="2" type="ORF">PVAP13_2KG271400</name>
</gene>
<feature type="compositionally biased region" description="Polar residues" evidence="1">
    <location>
        <begin position="48"/>
        <end position="59"/>
    </location>
</feature>
<dbReference type="AlphaFoldDB" id="A0A8T0W4Y8"/>
<keyword evidence="3" id="KW-1185">Reference proteome</keyword>
<dbReference type="Proteomes" id="UP000823388">
    <property type="component" value="Chromosome 2K"/>
</dbReference>
<proteinExistence type="predicted"/>
<comment type="caution">
    <text evidence="2">The sequence shown here is derived from an EMBL/GenBank/DDBJ whole genome shotgun (WGS) entry which is preliminary data.</text>
</comment>
<evidence type="ECO:0000313" key="3">
    <source>
        <dbReference type="Proteomes" id="UP000823388"/>
    </source>
</evidence>
<dbReference type="EMBL" id="CM029039">
    <property type="protein sequence ID" value="KAG2642455.1"/>
    <property type="molecule type" value="Genomic_DNA"/>
</dbReference>
<evidence type="ECO:0000256" key="1">
    <source>
        <dbReference type="SAM" id="MobiDB-lite"/>
    </source>
</evidence>
<organism evidence="2 3">
    <name type="scientific">Panicum virgatum</name>
    <name type="common">Blackwell switchgrass</name>
    <dbReference type="NCBI Taxonomy" id="38727"/>
    <lineage>
        <taxon>Eukaryota</taxon>
        <taxon>Viridiplantae</taxon>
        <taxon>Streptophyta</taxon>
        <taxon>Embryophyta</taxon>
        <taxon>Tracheophyta</taxon>
        <taxon>Spermatophyta</taxon>
        <taxon>Magnoliopsida</taxon>
        <taxon>Liliopsida</taxon>
        <taxon>Poales</taxon>
        <taxon>Poaceae</taxon>
        <taxon>PACMAD clade</taxon>
        <taxon>Panicoideae</taxon>
        <taxon>Panicodae</taxon>
        <taxon>Paniceae</taxon>
        <taxon>Panicinae</taxon>
        <taxon>Panicum</taxon>
        <taxon>Panicum sect. Hiantes</taxon>
    </lineage>
</organism>
<reference evidence="2" key="1">
    <citation type="submission" date="2020-05" db="EMBL/GenBank/DDBJ databases">
        <title>WGS assembly of Panicum virgatum.</title>
        <authorList>
            <person name="Lovell J.T."/>
            <person name="Jenkins J."/>
            <person name="Shu S."/>
            <person name="Juenger T.E."/>
            <person name="Schmutz J."/>
        </authorList>
    </citation>
    <scope>NUCLEOTIDE SEQUENCE</scope>
    <source>
        <strain evidence="2">AP13</strain>
    </source>
</reference>
<name>A0A8T0W4Y8_PANVG</name>
<evidence type="ECO:0000313" key="2">
    <source>
        <dbReference type="EMBL" id="KAG2642455.1"/>
    </source>
</evidence>
<sequence length="224" mass="24537">MPSARKLDAAPDLTLSSPCSALVPPRRHRPSSLPCVPAPPQRRKAGSSRASPRLDTSTAPPLFCTATPSRLALWPHLRLAVAGSRASRPCRHRVEHERRPKQSPLSHPCFALASSELCRRPPPNLARVCDQLRLAASPPTCLALAAVSIAAWRSCHHRTKPLVGGRAADPRACAVRQRRKGEKRRRKGRRRSGPPARFAEPALYPEPDLIPCRPLNRAKLSPVV</sequence>
<feature type="region of interest" description="Disordered" evidence="1">
    <location>
        <begin position="171"/>
        <end position="202"/>
    </location>
</feature>